<keyword evidence="3" id="KW-1185">Reference proteome</keyword>
<evidence type="ECO:0000313" key="2">
    <source>
        <dbReference type="EMBL" id="QFG14869.1"/>
    </source>
</evidence>
<accession>A0A5J6TY42</accession>
<dbReference type="GeneID" id="55813913"/>
<dbReference type="EMBL" id="MN234234">
    <property type="protein sequence ID" value="QFG14869.1"/>
    <property type="molecule type" value="Genomic_DNA"/>
</dbReference>
<dbReference type="RefSeq" id="YP_009884553.1">
    <property type="nucleotide sequence ID" value="NC_049471.1"/>
</dbReference>
<name>A0A5J6TY42_9CAUD</name>
<evidence type="ECO:0000256" key="1">
    <source>
        <dbReference type="SAM" id="MobiDB-lite"/>
    </source>
</evidence>
<protein>
    <submittedName>
        <fullName evidence="2">Endolysin</fullName>
    </submittedName>
</protein>
<organism evidence="2 3">
    <name type="scientific">Arthrobacter phage Lymara</name>
    <dbReference type="NCBI Taxonomy" id="2599828"/>
    <lineage>
        <taxon>Viruses</taxon>
        <taxon>Duplodnaviria</taxon>
        <taxon>Heunggongvirae</taxon>
        <taxon>Uroviricota</taxon>
        <taxon>Caudoviricetes</taxon>
        <taxon>Klausavirus</taxon>
        <taxon>Klausavirus lymara</taxon>
    </lineage>
</organism>
<evidence type="ECO:0000313" key="3">
    <source>
        <dbReference type="Proteomes" id="UP000325665"/>
    </source>
</evidence>
<reference evidence="2 3" key="1">
    <citation type="submission" date="2019-07" db="EMBL/GenBank/DDBJ databases">
        <authorList>
            <person name="Roscher J.E."/>
            <person name="Stoner T.H."/>
            <person name="Garlena R.A."/>
            <person name="Russell D.A."/>
            <person name="Pope W.H."/>
            <person name="Jacobs-Sera D."/>
            <person name="Hatfull G.F."/>
        </authorList>
    </citation>
    <scope>NUCLEOTIDE SEQUENCE [LARGE SCALE GENOMIC DNA]</scope>
</reference>
<sequence length="197" mass="21725">MTKRQYLVTFDVPEDMDPERLDSHMADLLFNAKVERLADTVGGFPAIWDANAPQGTVMVFQADQREPIGHITPQPSAERFTGRDNSPTPEQWDQLRERVKDMVRGNPWGHVEVMQPDGTMAPPPVPGAILGTGGWVVQDPPPARKGSDALNLPACVNCHNMILTFEDHAQNCTTRQGAYQLPTLTPGFLQPKDSDNG</sequence>
<dbReference type="Proteomes" id="UP000325665">
    <property type="component" value="Segment"/>
</dbReference>
<dbReference type="KEGG" id="vg:55813913"/>
<proteinExistence type="predicted"/>
<gene>
    <name evidence="2" type="primary">68</name>
    <name evidence="2" type="ORF">SEA_LYMARA_68</name>
</gene>
<feature type="region of interest" description="Disordered" evidence="1">
    <location>
        <begin position="69"/>
        <end position="90"/>
    </location>
</feature>